<dbReference type="GO" id="GO:0030150">
    <property type="term" value="P:protein import into mitochondrial matrix"/>
    <property type="evidence" value="ECO:0007669"/>
    <property type="project" value="TreeGrafter"/>
</dbReference>
<evidence type="ECO:0000256" key="6">
    <source>
        <dbReference type="ARBA" id="ARBA00023136"/>
    </source>
</evidence>
<dbReference type="SUPFAM" id="SSF46565">
    <property type="entry name" value="Chaperone J-domain"/>
    <property type="match status" value="1"/>
</dbReference>
<evidence type="ECO:0000256" key="5">
    <source>
        <dbReference type="ARBA" id="ARBA00023128"/>
    </source>
</evidence>
<dbReference type="InterPro" id="IPR036869">
    <property type="entry name" value="J_dom_sf"/>
</dbReference>
<evidence type="ECO:0000256" key="1">
    <source>
        <dbReference type="ARBA" id="ARBA00004434"/>
    </source>
</evidence>
<reference evidence="10" key="1">
    <citation type="submission" date="2021-01" db="EMBL/GenBank/DDBJ databases">
        <authorList>
            <person name="Corre E."/>
            <person name="Pelletier E."/>
            <person name="Niang G."/>
            <person name="Scheremetjew M."/>
            <person name="Finn R."/>
            <person name="Kale V."/>
            <person name="Holt S."/>
            <person name="Cochrane G."/>
            <person name="Meng A."/>
            <person name="Brown T."/>
            <person name="Cohen L."/>
        </authorList>
    </citation>
    <scope>NUCLEOTIDE SEQUENCE</scope>
    <source>
        <strain evidence="10">CCMP3105</strain>
    </source>
</reference>
<keyword evidence="6" id="KW-0472">Membrane</keyword>
<evidence type="ECO:0000256" key="7">
    <source>
        <dbReference type="ARBA" id="ARBA00038105"/>
    </source>
</evidence>
<dbReference type="FunFam" id="1.10.287.110:FF:000001">
    <property type="entry name" value="Import inner membrane translocase subunit tim14"/>
    <property type="match status" value="1"/>
</dbReference>
<comment type="similarity">
    <text evidence="7">Belongs to the TIM14 family.</text>
</comment>
<protein>
    <recommendedName>
        <fullName evidence="9">J domain-containing protein</fullName>
    </recommendedName>
</protein>
<evidence type="ECO:0000256" key="4">
    <source>
        <dbReference type="ARBA" id="ARBA00022989"/>
    </source>
</evidence>
<dbReference type="AlphaFoldDB" id="A0A7S4RQQ8"/>
<name>A0A7S4RQQ8_9DINO</name>
<dbReference type="PROSITE" id="PS50076">
    <property type="entry name" value="DNAJ_2"/>
    <property type="match status" value="1"/>
</dbReference>
<evidence type="ECO:0000256" key="2">
    <source>
        <dbReference type="ARBA" id="ARBA00022692"/>
    </source>
</evidence>
<dbReference type="GO" id="GO:0001671">
    <property type="term" value="F:ATPase activator activity"/>
    <property type="evidence" value="ECO:0007669"/>
    <property type="project" value="TreeGrafter"/>
</dbReference>
<feature type="region of interest" description="Disordered" evidence="8">
    <location>
        <begin position="1"/>
        <end position="20"/>
    </location>
</feature>
<organism evidence="10">
    <name type="scientific">Alexandrium monilatum</name>
    <dbReference type="NCBI Taxonomy" id="311494"/>
    <lineage>
        <taxon>Eukaryota</taxon>
        <taxon>Sar</taxon>
        <taxon>Alveolata</taxon>
        <taxon>Dinophyceae</taxon>
        <taxon>Gonyaulacales</taxon>
        <taxon>Pyrocystaceae</taxon>
        <taxon>Alexandrium</taxon>
    </lineage>
</organism>
<dbReference type="Gene3D" id="1.10.287.110">
    <property type="entry name" value="DnaJ domain"/>
    <property type="match status" value="1"/>
</dbReference>
<feature type="domain" description="J" evidence="9">
    <location>
        <begin position="94"/>
        <end position="148"/>
    </location>
</feature>
<dbReference type="InterPro" id="IPR001623">
    <property type="entry name" value="DnaJ_domain"/>
</dbReference>
<dbReference type="PANTHER" id="PTHR12763:SF28">
    <property type="entry name" value="GEO10507P1-RELATED"/>
    <property type="match status" value="1"/>
</dbReference>
<dbReference type="EMBL" id="HBNR01054923">
    <property type="protein sequence ID" value="CAE4621050.1"/>
    <property type="molecule type" value="Transcribed_RNA"/>
</dbReference>
<evidence type="ECO:0000256" key="3">
    <source>
        <dbReference type="ARBA" id="ARBA00022792"/>
    </source>
</evidence>
<accession>A0A7S4RQQ8</accession>
<evidence type="ECO:0000256" key="8">
    <source>
        <dbReference type="SAM" id="MobiDB-lite"/>
    </source>
</evidence>
<sequence length="149" mass="16127">MAQGASLAPRPQDSQPGAFVRSAPLGATAESRPRTMWPVVLAGMGLGALATRQGLRVLQRSGVKMELPAFKFGGLGSLRRESLQGFESPMTRIEARNILNLRELNPTKDTIRESHRKLLVANHPDKGGSTYIASKINEAKEVLLGRKAV</sequence>
<dbReference type="CDD" id="cd06257">
    <property type="entry name" value="DnaJ"/>
    <property type="match status" value="1"/>
</dbReference>
<dbReference type="PANTHER" id="PTHR12763">
    <property type="match status" value="1"/>
</dbReference>
<dbReference type="SMART" id="SM00271">
    <property type="entry name" value="DnaJ"/>
    <property type="match status" value="1"/>
</dbReference>
<comment type="subcellular location">
    <subcellularLocation>
        <location evidence="1">Mitochondrion inner membrane</location>
        <topology evidence="1">Single-pass membrane protein</topology>
    </subcellularLocation>
</comment>
<keyword evidence="3" id="KW-0999">Mitochondrion inner membrane</keyword>
<proteinExistence type="inferred from homology"/>
<evidence type="ECO:0000313" key="10">
    <source>
        <dbReference type="EMBL" id="CAE4621050.1"/>
    </source>
</evidence>
<dbReference type="GO" id="GO:0001405">
    <property type="term" value="C:PAM complex, Tim23 associated import motor"/>
    <property type="evidence" value="ECO:0007669"/>
    <property type="project" value="TreeGrafter"/>
</dbReference>
<keyword evidence="5" id="KW-0496">Mitochondrion</keyword>
<keyword evidence="2" id="KW-0812">Transmembrane</keyword>
<gene>
    <name evidence="10" type="ORF">AMON00008_LOCUS38582</name>
</gene>
<evidence type="ECO:0000259" key="9">
    <source>
        <dbReference type="PROSITE" id="PS50076"/>
    </source>
</evidence>
<keyword evidence="4" id="KW-1133">Transmembrane helix</keyword>